<protein>
    <submittedName>
        <fullName evidence="1">Uncharacterized protein</fullName>
    </submittedName>
</protein>
<dbReference type="EMBL" id="BK015387">
    <property type="protein sequence ID" value="DAE04413.1"/>
    <property type="molecule type" value="Genomic_DNA"/>
</dbReference>
<organism evidence="1">
    <name type="scientific">Myoviridae sp. ctBrv3</name>
    <dbReference type="NCBI Taxonomy" id="2825047"/>
    <lineage>
        <taxon>Viruses</taxon>
        <taxon>Duplodnaviria</taxon>
        <taxon>Heunggongvirae</taxon>
        <taxon>Uroviricota</taxon>
        <taxon>Caudoviricetes</taxon>
    </lineage>
</organism>
<proteinExistence type="predicted"/>
<reference evidence="1" key="1">
    <citation type="journal article" date="2021" name="Proc. Natl. Acad. Sci. U.S.A.">
        <title>A Catalog of Tens of Thousands of Viruses from Human Metagenomes Reveals Hidden Associations with Chronic Diseases.</title>
        <authorList>
            <person name="Tisza M.J."/>
            <person name="Buck C.B."/>
        </authorList>
    </citation>
    <scope>NUCLEOTIDE SEQUENCE</scope>
    <source>
        <strain evidence="1">CtBrv3</strain>
    </source>
</reference>
<accession>A0A8S5PCS4</accession>
<name>A0A8S5PCS4_9CAUD</name>
<evidence type="ECO:0000313" key="1">
    <source>
        <dbReference type="EMBL" id="DAE04413.1"/>
    </source>
</evidence>
<sequence length="29" mass="3422">MSICILNIHYKSGSRFIQSRLHPYKVKSD</sequence>